<proteinExistence type="predicted"/>
<dbReference type="RefSeq" id="WP_197710013.1">
    <property type="nucleotide sequence ID" value="NZ_BAAAGO010000067.1"/>
</dbReference>
<dbReference type="Gene3D" id="1.10.287.1060">
    <property type="entry name" value="ESAT-6-like"/>
    <property type="match status" value="1"/>
</dbReference>
<sequence>MASDFGATYSEMEGAATKLRDGKSSVDDTLDELQGIIDELVQEGFKTEHASGAYADAYKDLTTSLKDASVAVEEMADALDKMAQKIQEEDANMAGGA</sequence>
<protein>
    <recommendedName>
        <fullName evidence="4">ESAT-6-like protein</fullName>
    </recommendedName>
</protein>
<dbReference type="Pfam" id="PF06013">
    <property type="entry name" value="WXG100"/>
    <property type="match status" value="1"/>
</dbReference>
<dbReference type="InterPro" id="IPR010310">
    <property type="entry name" value="T7SS_ESAT-6-like"/>
</dbReference>
<evidence type="ECO:0000313" key="2">
    <source>
        <dbReference type="EMBL" id="SPD88868.1"/>
    </source>
</evidence>
<feature type="coiled-coil region" evidence="1">
    <location>
        <begin position="65"/>
        <end position="92"/>
    </location>
</feature>
<dbReference type="EMBL" id="LT985188">
    <property type="protein sequence ID" value="SPD88868.1"/>
    <property type="molecule type" value="Genomic_DNA"/>
</dbReference>
<keyword evidence="1" id="KW-0175">Coiled coil</keyword>
<gene>
    <name evidence="2" type="ORF">MPLG2_3838</name>
</gene>
<organism evidence="2 3">
    <name type="scientific">Micropruina glycogenica</name>
    <dbReference type="NCBI Taxonomy" id="75385"/>
    <lineage>
        <taxon>Bacteria</taxon>
        <taxon>Bacillati</taxon>
        <taxon>Actinomycetota</taxon>
        <taxon>Actinomycetes</taxon>
        <taxon>Propionibacteriales</taxon>
        <taxon>Nocardioidaceae</taxon>
        <taxon>Micropruina</taxon>
    </lineage>
</organism>
<dbReference type="AlphaFoldDB" id="A0A2N9JMR1"/>
<dbReference type="InterPro" id="IPR036689">
    <property type="entry name" value="ESAT-6-like_sf"/>
</dbReference>
<dbReference type="SUPFAM" id="SSF140453">
    <property type="entry name" value="EsxAB dimer-like"/>
    <property type="match status" value="1"/>
</dbReference>
<evidence type="ECO:0000256" key="1">
    <source>
        <dbReference type="SAM" id="Coils"/>
    </source>
</evidence>
<reference evidence="2 3" key="1">
    <citation type="submission" date="2018-02" db="EMBL/GenBank/DDBJ databases">
        <authorList>
            <person name="Cohen D.B."/>
            <person name="Kent A.D."/>
        </authorList>
    </citation>
    <scope>NUCLEOTIDE SEQUENCE [LARGE SCALE GENOMIC DNA]</scope>
    <source>
        <strain evidence="2">1</strain>
    </source>
</reference>
<evidence type="ECO:0008006" key="4">
    <source>
        <dbReference type="Google" id="ProtNLM"/>
    </source>
</evidence>
<name>A0A2N9JMR1_9ACTN</name>
<dbReference type="KEGG" id="mgg:MPLG2_3838"/>
<evidence type="ECO:0000313" key="3">
    <source>
        <dbReference type="Proteomes" id="UP000238164"/>
    </source>
</evidence>
<dbReference type="Proteomes" id="UP000238164">
    <property type="component" value="Chromosome 1"/>
</dbReference>
<accession>A0A2N9JMR1</accession>
<keyword evidence="3" id="KW-1185">Reference proteome</keyword>